<sequence length="436" mass="48811">MTSHHAQVQTRQPDSSTKHKAAFVIVTGYSPTLALDDFQRIIKELLTNSHRFYVDPTTYLPHICLLAVLSSHISLQLKEMSPYDLSDGSSIYFTPIDIETLHLPSECITNALLATNIAYDPEKHSVNLRNHIDTYTFQKQFTSYPQFKQFQNQIHLCFDRFVQLIFHFCSLIDEQIDYLDLSANNLSSIAQFQIAPCFPSLSTLILDDNSLQSVEDFSCLSHILTLQSVSIANNPVCLKRPLINVRHAISTFCAVPVVLSLYKHSSLPIQCIFSENEAITKNWIKTFVTALENPTRQQPHSFNALFVASPQVSVTVSETVCLYVDPPTSPRVFPSSLIDLDQSTSSIASPSTLLEFIAKFGLHTHTIKTLDAVPIPITAQEPLFHVVINGLVKQRYIVEIETFAFFYTFILVAVPSPGDGPSLAIRNADLNYSPTS</sequence>
<dbReference type="InterPro" id="IPR001611">
    <property type="entry name" value="Leu-rich_rpt"/>
</dbReference>
<dbReference type="Proteomes" id="UP001281761">
    <property type="component" value="Unassembled WGS sequence"/>
</dbReference>
<evidence type="ECO:0000313" key="2">
    <source>
        <dbReference type="Proteomes" id="UP001281761"/>
    </source>
</evidence>
<reference evidence="1 2" key="1">
    <citation type="journal article" date="2022" name="bioRxiv">
        <title>Genomics of Preaxostyla Flagellates Illuminates Evolutionary Transitions and the Path Towards Mitochondrial Loss.</title>
        <authorList>
            <person name="Novak L.V.F."/>
            <person name="Treitli S.C."/>
            <person name="Pyrih J."/>
            <person name="Halakuc P."/>
            <person name="Pipaliya S.V."/>
            <person name="Vacek V."/>
            <person name="Brzon O."/>
            <person name="Soukal P."/>
            <person name="Eme L."/>
            <person name="Dacks J.B."/>
            <person name="Karnkowska A."/>
            <person name="Elias M."/>
            <person name="Hampl V."/>
        </authorList>
    </citation>
    <scope>NUCLEOTIDE SEQUENCE [LARGE SCALE GENOMIC DNA]</scope>
    <source>
        <strain evidence="1">NAU3</strain>
        <tissue evidence="1">Gut</tissue>
    </source>
</reference>
<evidence type="ECO:0000313" key="1">
    <source>
        <dbReference type="EMBL" id="KAK2946305.1"/>
    </source>
</evidence>
<gene>
    <name evidence="1" type="ORF">BLNAU_18755</name>
</gene>
<organism evidence="1 2">
    <name type="scientific">Blattamonas nauphoetae</name>
    <dbReference type="NCBI Taxonomy" id="2049346"/>
    <lineage>
        <taxon>Eukaryota</taxon>
        <taxon>Metamonada</taxon>
        <taxon>Preaxostyla</taxon>
        <taxon>Oxymonadida</taxon>
        <taxon>Blattamonas</taxon>
    </lineage>
</organism>
<dbReference type="SUPFAM" id="SSF52058">
    <property type="entry name" value="L domain-like"/>
    <property type="match status" value="1"/>
</dbReference>
<keyword evidence="2" id="KW-1185">Reference proteome</keyword>
<dbReference type="PROSITE" id="PS51450">
    <property type="entry name" value="LRR"/>
    <property type="match status" value="1"/>
</dbReference>
<protein>
    <recommendedName>
        <fullName evidence="3">NTF2 domain-containing protein</fullName>
    </recommendedName>
</protein>
<proteinExistence type="predicted"/>
<comment type="caution">
    <text evidence="1">The sequence shown here is derived from an EMBL/GenBank/DDBJ whole genome shotgun (WGS) entry which is preliminary data.</text>
</comment>
<dbReference type="Gene3D" id="3.80.10.10">
    <property type="entry name" value="Ribonuclease Inhibitor"/>
    <property type="match status" value="1"/>
</dbReference>
<evidence type="ECO:0008006" key="3">
    <source>
        <dbReference type="Google" id="ProtNLM"/>
    </source>
</evidence>
<dbReference type="EMBL" id="JARBJD010000231">
    <property type="protein sequence ID" value="KAK2946305.1"/>
    <property type="molecule type" value="Genomic_DNA"/>
</dbReference>
<accession>A0ABQ9X3N3</accession>
<name>A0ABQ9X3N3_9EUKA</name>
<dbReference type="InterPro" id="IPR032675">
    <property type="entry name" value="LRR_dom_sf"/>
</dbReference>